<dbReference type="EMBL" id="NXGP01000011">
    <property type="protein sequence ID" value="PIM95943.1"/>
    <property type="molecule type" value="Genomic_DNA"/>
</dbReference>
<evidence type="ECO:0000256" key="2">
    <source>
        <dbReference type="ARBA" id="ARBA00004953"/>
    </source>
</evidence>
<accession>A0ABX4MJL7</accession>
<name>A0ABX4MJL7_9HYPH</name>
<feature type="transmembrane region" description="Helical" evidence="9">
    <location>
        <begin position="84"/>
        <end position="103"/>
    </location>
</feature>
<comment type="caution">
    <text evidence="10">The sequence shown here is derived from an EMBL/GenBank/DDBJ whole genome shotgun (WGS) entry which is preliminary data.</text>
</comment>
<evidence type="ECO:0000256" key="3">
    <source>
        <dbReference type="ARBA" id="ARBA00006263"/>
    </source>
</evidence>
<feature type="transmembrane region" description="Helical" evidence="9">
    <location>
        <begin position="59"/>
        <end position="78"/>
    </location>
</feature>
<evidence type="ECO:0000256" key="9">
    <source>
        <dbReference type="SAM" id="Phobius"/>
    </source>
</evidence>
<dbReference type="Pfam" id="PF03186">
    <property type="entry name" value="CobD_Cbib"/>
    <property type="match status" value="1"/>
</dbReference>
<dbReference type="PANTHER" id="PTHR34308:SF1">
    <property type="entry name" value="COBALAMIN BIOSYNTHESIS PROTEIN CBIB"/>
    <property type="match status" value="1"/>
</dbReference>
<comment type="subcellular location">
    <subcellularLocation>
        <location evidence="1">Cell membrane</location>
        <topology evidence="1">Multi-pass membrane protein</topology>
    </subcellularLocation>
</comment>
<evidence type="ECO:0000256" key="6">
    <source>
        <dbReference type="ARBA" id="ARBA00022692"/>
    </source>
</evidence>
<keyword evidence="7 9" id="KW-1133">Transmembrane helix</keyword>
<evidence type="ECO:0000313" key="10">
    <source>
        <dbReference type="EMBL" id="PIM95943.1"/>
    </source>
</evidence>
<proteinExistence type="inferred from homology"/>
<keyword evidence="8 9" id="KW-0472">Membrane</keyword>
<keyword evidence="11" id="KW-1185">Reference proteome</keyword>
<keyword evidence="4" id="KW-1003">Cell membrane</keyword>
<organism evidence="10 11">
    <name type="scientific">Candidatus Hodgkinia cicadicola</name>
    <dbReference type="NCBI Taxonomy" id="573658"/>
    <lineage>
        <taxon>Bacteria</taxon>
        <taxon>Pseudomonadati</taxon>
        <taxon>Pseudomonadota</taxon>
        <taxon>Alphaproteobacteria</taxon>
        <taxon>Hyphomicrobiales</taxon>
        <taxon>Candidatus Hodgkinia</taxon>
    </lineage>
</organism>
<reference evidence="10" key="1">
    <citation type="submission" date="2017-09" db="EMBL/GenBank/DDBJ databases">
        <authorList>
            <person name="Campbell M.A."/>
            <person name="Lukasik P."/>
            <person name="Simon C."/>
            <person name="McCutcheon J.P."/>
        </authorList>
    </citation>
    <scope>NUCLEOTIDE SEQUENCE [LARGE SCALE GENOMIC DNA]</scope>
    <source>
        <strain evidence="10">TRYCRA</strain>
    </source>
</reference>
<keyword evidence="5" id="KW-0169">Cobalamin biosynthesis</keyword>
<evidence type="ECO:0000313" key="11">
    <source>
        <dbReference type="Proteomes" id="UP000228979"/>
    </source>
</evidence>
<dbReference type="Proteomes" id="UP000228979">
    <property type="component" value="Unassembled WGS sequence"/>
</dbReference>
<comment type="similarity">
    <text evidence="3">Belongs to the CobD/CbiB family.</text>
</comment>
<evidence type="ECO:0000256" key="1">
    <source>
        <dbReference type="ARBA" id="ARBA00004651"/>
    </source>
</evidence>
<evidence type="ECO:0000256" key="4">
    <source>
        <dbReference type="ARBA" id="ARBA00022475"/>
    </source>
</evidence>
<evidence type="ECO:0000256" key="7">
    <source>
        <dbReference type="ARBA" id="ARBA00022989"/>
    </source>
</evidence>
<sequence>MINMSNSITNIILLAIIFEWYSIGRCAWQVINNPITKISQIIYWVIRKRLITMKWSNDWIILIIYIIGWYLGVSLYNWFNCSRYGWILELILVTMLLAYKNMFCHVTKIIDRLYNTDLELCKYKLSGIVSRTVKNLNEHEICNSLLLSLVENISDGILLPAFYYLIGGLPGLTLYKTSDLIDSIIGNFKLSNKKLSLPVCQADSIVSAFPCFILLLILNLIKTTNAININDIFNSQRWNTHSLILKLASWFNIKIWTGGKYGKQRIINKQLNNSNYLPNGLDIIRLKRILCSFITIFMIFIIISKRLSFI</sequence>
<comment type="pathway">
    <text evidence="2">Cofactor biosynthesis; adenosylcobalamin biosynthesis.</text>
</comment>
<feature type="transmembrane region" description="Helical" evidence="9">
    <location>
        <begin position="195"/>
        <end position="218"/>
    </location>
</feature>
<gene>
    <name evidence="10" type="primary">cobD</name>
    <name evidence="10" type="ORF">trycra_30</name>
</gene>
<keyword evidence="6 9" id="KW-0812">Transmembrane</keyword>
<protein>
    <submittedName>
        <fullName evidence="10">Cobalamin biosynthesis protein</fullName>
    </submittedName>
</protein>
<dbReference type="InterPro" id="IPR004485">
    <property type="entry name" value="Cobalamin_biosynth_CobD/CbiB"/>
</dbReference>
<evidence type="ECO:0000256" key="8">
    <source>
        <dbReference type="ARBA" id="ARBA00023136"/>
    </source>
</evidence>
<feature type="transmembrane region" description="Helical" evidence="9">
    <location>
        <begin position="289"/>
        <end position="307"/>
    </location>
</feature>
<evidence type="ECO:0000256" key="5">
    <source>
        <dbReference type="ARBA" id="ARBA00022573"/>
    </source>
</evidence>
<dbReference type="PANTHER" id="PTHR34308">
    <property type="entry name" value="COBALAMIN BIOSYNTHESIS PROTEIN CBIB"/>
    <property type="match status" value="1"/>
</dbReference>